<dbReference type="SUPFAM" id="SSF53623">
    <property type="entry name" value="MurD-like peptide ligases, catalytic domain"/>
    <property type="match status" value="1"/>
</dbReference>
<evidence type="ECO:0000256" key="3">
    <source>
        <dbReference type="ARBA" id="ARBA00022840"/>
    </source>
</evidence>
<proteinExistence type="predicted"/>
<dbReference type="InterPro" id="IPR036565">
    <property type="entry name" value="Mur-like_cat_sf"/>
</dbReference>
<dbReference type="Pfam" id="PF08245">
    <property type="entry name" value="Mur_ligase_M"/>
    <property type="match status" value="1"/>
</dbReference>
<reference evidence="7" key="1">
    <citation type="submission" date="2020-10" db="EMBL/GenBank/DDBJ databases">
        <authorList>
            <person name="Gilroy R."/>
        </authorList>
    </citation>
    <scope>NUCLEOTIDE SEQUENCE</scope>
    <source>
        <strain evidence="7">23406</strain>
    </source>
</reference>
<feature type="transmembrane region" description="Helical" evidence="4">
    <location>
        <begin position="98"/>
        <end position="120"/>
    </location>
</feature>
<organism evidence="7 8">
    <name type="scientific">Candidatus Stercoripulliclostridium merdipullorum</name>
    <dbReference type="NCBI Taxonomy" id="2840952"/>
    <lineage>
        <taxon>Bacteria</taxon>
        <taxon>Bacillati</taxon>
        <taxon>Bacillota</taxon>
        <taxon>Clostridia</taxon>
        <taxon>Eubacteriales</taxon>
        <taxon>Candidatus Stercoripulliclostridium</taxon>
    </lineage>
</organism>
<accession>A0A9D1ND23</accession>
<evidence type="ECO:0000256" key="4">
    <source>
        <dbReference type="SAM" id="Phobius"/>
    </source>
</evidence>
<dbReference type="SUPFAM" id="SSF53244">
    <property type="entry name" value="MurD-like peptide ligases, peptide-binding domain"/>
    <property type="match status" value="1"/>
</dbReference>
<keyword evidence="3" id="KW-0067">ATP-binding</keyword>
<dbReference type="InterPro" id="IPR036615">
    <property type="entry name" value="Mur_ligase_C_dom_sf"/>
</dbReference>
<dbReference type="Pfam" id="PF02875">
    <property type="entry name" value="Mur_ligase_C"/>
    <property type="match status" value="1"/>
</dbReference>
<dbReference type="GO" id="GO:0016881">
    <property type="term" value="F:acid-amino acid ligase activity"/>
    <property type="evidence" value="ECO:0007669"/>
    <property type="project" value="InterPro"/>
</dbReference>
<dbReference type="GO" id="GO:0005524">
    <property type="term" value="F:ATP binding"/>
    <property type="evidence" value="ECO:0007669"/>
    <property type="project" value="UniProtKB-KW"/>
</dbReference>
<keyword evidence="4" id="KW-1133">Transmembrane helix</keyword>
<dbReference type="InterPro" id="IPR051046">
    <property type="entry name" value="MurCDEF_CellWall_CoF430Synth"/>
</dbReference>
<comment type="caution">
    <text evidence="7">The sequence shown here is derived from an EMBL/GenBank/DDBJ whole genome shotgun (WGS) entry which is preliminary data.</text>
</comment>
<gene>
    <name evidence="7" type="ORF">IAB14_07295</name>
</gene>
<evidence type="ECO:0000313" key="7">
    <source>
        <dbReference type="EMBL" id="HIV00898.1"/>
    </source>
</evidence>
<evidence type="ECO:0000313" key="8">
    <source>
        <dbReference type="Proteomes" id="UP000886891"/>
    </source>
</evidence>
<dbReference type="InterPro" id="IPR013221">
    <property type="entry name" value="Mur_ligase_cen"/>
</dbReference>
<dbReference type="EMBL" id="DVOH01000058">
    <property type="protein sequence ID" value="HIV00898.1"/>
    <property type="molecule type" value="Genomic_DNA"/>
</dbReference>
<dbReference type="Proteomes" id="UP000886891">
    <property type="component" value="Unassembled WGS sequence"/>
</dbReference>
<protein>
    <submittedName>
        <fullName evidence="7">UDP-N-acetylmuramoyl-tripeptide--D-alanyl-D-alanine ligase</fullName>
    </submittedName>
</protein>
<keyword evidence="2" id="KW-0547">Nucleotide-binding</keyword>
<evidence type="ECO:0000259" key="5">
    <source>
        <dbReference type="Pfam" id="PF02875"/>
    </source>
</evidence>
<sequence>MLVMKIIAALLYLGGAIVLTYYAVRAYQLNGYFPPKADKTAKVAMLSFFAGSVAVASLSFWTPLASMIASAVLEIATVVIGTVGIVRLRTRLKFTPRATRLFGVAVLVLGGIGAGIVALSESAHVTLTTLPMVLSMHAVLMRGIAAVVNPLETRHNRKQAMPRYAALYRDDLIRIGITGSFGKTGCKEMLAAMLAARYRVVKTEGNLNTPIGIAKAAESVSETTQIFIAEMGAKRKGEIAELTEIVRPRYAIVTGVAPQHLDSFGTAEAVYRTKKELPDRLPPDGFCVYNGDNDGTLRMYRERVGEGICAGERLLSENTVRAKDVEATSEGLRFTLLAPGRESEVFLPLLGRHNVVNFVLAATLAMHLGVTAEEIVTVAKTMRPVPHRLEIVRREPFTVIDDSYNANVEGVRSALDALKLFDGRKIVLSQGIVELGREQVSRNEQVGRAIAEVADVAMLIGKNSHAIARGLRQGGMRESSIVFCRNLKEAEGMFGQLLQAGDVLLLQNDLP</sequence>
<evidence type="ECO:0000256" key="1">
    <source>
        <dbReference type="ARBA" id="ARBA00022598"/>
    </source>
</evidence>
<evidence type="ECO:0000256" key="2">
    <source>
        <dbReference type="ARBA" id="ARBA00022741"/>
    </source>
</evidence>
<dbReference type="InterPro" id="IPR004101">
    <property type="entry name" value="Mur_ligase_C"/>
</dbReference>
<feature type="transmembrane region" description="Helical" evidence="4">
    <location>
        <begin position="67"/>
        <end position="86"/>
    </location>
</feature>
<keyword evidence="1 7" id="KW-0436">Ligase</keyword>
<reference evidence="7" key="2">
    <citation type="journal article" date="2021" name="PeerJ">
        <title>Extensive microbial diversity within the chicken gut microbiome revealed by metagenomics and culture.</title>
        <authorList>
            <person name="Gilroy R."/>
            <person name="Ravi A."/>
            <person name="Getino M."/>
            <person name="Pursley I."/>
            <person name="Horton D.L."/>
            <person name="Alikhan N.F."/>
            <person name="Baker D."/>
            <person name="Gharbi K."/>
            <person name="Hall N."/>
            <person name="Watson M."/>
            <person name="Adriaenssens E.M."/>
            <person name="Foster-Nyarko E."/>
            <person name="Jarju S."/>
            <person name="Secka A."/>
            <person name="Antonio M."/>
            <person name="Oren A."/>
            <person name="Chaudhuri R.R."/>
            <person name="La Ragione R."/>
            <person name="Hildebrand F."/>
            <person name="Pallen M.J."/>
        </authorList>
    </citation>
    <scope>NUCLEOTIDE SEQUENCE</scope>
    <source>
        <strain evidence="7">23406</strain>
    </source>
</reference>
<feature type="domain" description="Mur ligase central" evidence="6">
    <location>
        <begin position="177"/>
        <end position="364"/>
    </location>
</feature>
<keyword evidence="4" id="KW-0472">Membrane</keyword>
<keyword evidence="4" id="KW-0812">Transmembrane</keyword>
<dbReference type="AlphaFoldDB" id="A0A9D1ND23"/>
<dbReference type="Gene3D" id="3.40.1190.10">
    <property type="entry name" value="Mur-like, catalytic domain"/>
    <property type="match status" value="1"/>
</dbReference>
<feature type="domain" description="Mur ligase C-terminal" evidence="5">
    <location>
        <begin position="387"/>
        <end position="506"/>
    </location>
</feature>
<feature type="transmembrane region" description="Helical" evidence="4">
    <location>
        <begin position="6"/>
        <end position="24"/>
    </location>
</feature>
<dbReference type="PANTHER" id="PTHR43024">
    <property type="entry name" value="UDP-N-ACETYLMURAMOYL-TRIPEPTIDE--D-ALANYL-D-ALANINE LIGASE"/>
    <property type="match status" value="1"/>
</dbReference>
<name>A0A9D1ND23_9FIRM</name>
<dbReference type="PANTHER" id="PTHR43024:SF1">
    <property type="entry name" value="UDP-N-ACETYLMURAMOYL-TRIPEPTIDE--D-ALANYL-D-ALANINE LIGASE"/>
    <property type="match status" value="1"/>
</dbReference>
<evidence type="ECO:0000259" key="6">
    <source>
        <dbReference type="Pfam" id="PF08245"/>
    </source>
</evidence>
<dbReference type="Gene3D" id="3.90.190.20">
    <property type="entry name" value="Mur ligase, C-terminal domain"/>
    <property type="match status" value="1"/>
</dbReference>